<organism evidence="1 2">
    <name type="scientific">Solibacillus palustris</name>
    <dbReference type="NCBI Taxonomy" id="2908203"/>
    <lineage>
        <taxon>Bacteria</taxon>
        <taxon>Bacillati</taxon>
        <taxon>Bacillota</taxon>
        <taxon>Bacilli</taxon>
        <taxon>Bacillales</taxon>
        <taxon>Caryophanaceae</taxon>
        <taxon>Solibacillus</taxon>
    </lineage>
</organism>
<dbReference type="EMBL" id="JAKZFC010000002">
    <property type="protein sequence ID" value="MCH7322037.1"/>
    <property type="molecule type" value="Genomic_DNA"/>
</dbReference>
<sequence length="50" mass="5393">MVSRIELGYEVTPVIIDNEGVAIVHPTFAGGNIQDQDAISKLLQTSKNPI</sequence>
<comment type="caution">
    <text evidence="1">The sequence shown here is derived from an EMBL/GenBank/DDBJ whole genome shotgun (WGS) entry which is preliminary data.</text>
</comment>
<accession>A0ABS9UCG7</accession>
<evidence type="ECO:0000313" key="1">
    <source>
        <dbReference type="EMBL" id="MCH7322037.1"/>
    </source>
</evidence>
<dbReference type="Proteomes" id="UP001316087">
    <property type="component" value="Unassembled WGS sequence"/>
</dbReference>
<dbReference type="RefSeq" id="WP_241369084.1">
    <property type="nucleotide sequence ID" value="NZ_JAKZFC010000002.1"/>
</dbReference>
<gene>
    <name evidence="1" type="ORF">LZ480_09035</name>
</gene>
<reference evidence="1 2" key="1">
    <citation type="submission" date="2022-03" db="EMBL/GenBank/DDBJ databases">
        <authorList>
            <person name="Jo J.-H."/>
            <person name="Im W.-T."/>
        </authorList>
    </citation>
    <scope>NUCLEOTIDE SEQUENCE [LARGE SCALE GENOMIC DNA]</scope>
    <source>
        <strain evidence="1 2">MA9</strain>
    </source>
</reference>
<name>A0ABS9UCG7_9BACL</name>
<protein>
    <submittedName>
        <fullName evidence="1">Uncharacterized protein</fullName>
    </submittedName>
</protein>
<keyword evidence="2" id="KW-1185">Reference proteome</keyword>
<evidence type="ECO:0000313" key="2">
    <source>
        <dbReference type="Proteomes" id="UP001316087"/>
    </source>
</evidence>
<proteinExistence type="predicted"/>